<feature type="domain" description="RNA polymerase II assembly factor Rtp1 C-terminal" evidence="3">
    <location>
        <begin position="715"/>
        <end position="827"/>
    </location>
</feature>
<evidence type="ECO:0000313" key="4">
    <source>
        <dbReference type="EMBL" id="CCK70837.1"/>
    </source>
</evidence>
<dbReference type="GO" id="GO:0009306">
    <property type="term" value="P:protein secretion"/>
    <property type="evidence" value="ECO:0007669"/>
    <property type="project" value="TreeGrafter"/>
</dbReference>
<evidence type="ECO:0000256" key="1">
    <source>
        <dbReference type="ARBA" id="ARBA00005724"/>
    </source>
</evidence>
<comment type="similarity">
    <text evidence="1">Belongs to the Tango6 family.</text>
</comment>
<proteinExistence type="inferred from homology"/>
<evidence type="ECO:0000256" key="2">
    <source>
        <dbReference type="SAM" id="MobiDB-lite"/>
    </source>
</evidence>
<dbReference type="SUPFAM" id="SSF48371">
    <property type="entry name" value="ARM repeat"/>
    <property type="match status" value="1"/>
</dbReference>
<accession>J7RZZ9</accession>
<organism evidence="4 5">
    <name type="scientific">Huiozyma naganishii (strain ATCC MYA-139 / BCRC 22969 / CBS 8797 / KCTC 17520 / NBRC 10181 / NCYC 3082 / Yp74L-3)</name>
    <name type="common">Yeast</name>
    <name type="synonym">Kazachstania naganishii</name>
    <dbReference type="NCBI Taxonomy" id="1071383"/>
    <lineage>
        <taxon>Eukaryota</taxon>
        <taxon>Fungi</taxon>
        <taxon>Dikarya</taxon>
        <taxon>Ascomycota</taxon>
        <taxon>Saccharomycotina</taxon>
        <taxon>Saccharomycetes</taxon>
        <taxon>Saccharomycetales</taxon>
        <taxon>Saccharomycetaceae</taxon>
        <taxon>Huiozyma</taxon>
    </lineage>
</organism>
<dbReference type="HOGENOM" id="CLU_006300_1_0_1"/>
<keyword evidence="5" id="KW-1185">Reference proteome</keyword>
<evidence type="ECO:0000259" key="3">
    <source>
        <dbReference type="Pfam" id="PF10363"/>
    </source>
</evidence>
<dbReference type="GO" id="GO:0005737">
    <property type="term" value="C:cytoplasm"/>
    <property type="evidence" value="ECO:0007669"/>
    <property type="project" value="EnsemblFungi"/>
</dbReference>
<dbReference type="OrthoDB" id="39591at2759"/>
<dbReference type="Pfam" id="PF10363">
    <property type="entry name" value="RTP1_C1"/>
    <property type="match status" value="1"/>
</dbReference>
<dbReference type="GeneID" id="34526552"/>
<reference evidence="5" key="2">
    <citation type="submission" date="2012-08" db="EMBL/GenBank/DDBJ databases">
        <title>Genome sequence of Kazachstania naganishii.</title>
        <authorList>
            <person name="Gordon J.L."/>
            <person name="Armisen D."/>
            <person name="Proux-Wera E."/>
            <person name="OhEigeartaigh S.S."/>
            <person name="Byrne K.P."/>
            <person name="Wolfe K.H."/>
        </authorList>
    </citation>
    <scope>NUCLEOTIDE SEQUENCE [LARGE SCALE GENOMIC DNA]</scope>
    <source>
        <strain evidence="5">ATCC MYA-139 / BCRC 22969 / CBS 8797 / CCRC 22969 / KCTC 17520 / NBRC 10181 / NCYC 3082</strain>
    </source>
</reference>
<dbReference type="InterPro" id="IPR016024">
    <property type="entry name" value="ARM-type_fold"/>
</dbReference>
<dbReference type="PANTHER" id="PTHR20959">
    <property type="entry name" value="TRANSPORT AND GOLGI ORGANIZATION PROTEIN 6 FAMILY MEMBER"/>
    <property type="match status" value="1"/>
</dbReference>
<reference evidence="4 5" key="1">
    <citation type="journal article" date="2011" name="Proc. Natl. Acad. Sci. U.S.A.">
        <title>Evolutionary erosion of yeast sex chromosomes by mating-type switching accidents.</title>
        <authorList>
            <person name="Gordon J.L."/>
            <person name="Armisen D."/>
            <person name="Proux-Wera E."/>
            <person name="Oheigeartaigh S.S."/>
            <person name="Byrne K.P."/>
            <person name="Wolfe K.H."/>
        </authorList>
    </citation>
    <scope>NUCLEOTIDE SEQUENCE [LARGE SCALE GENOMIC DNA]</scope>
    <source>
        <strain evidence="5">ATCC MYA-139 / BCRC 22969 / CBS 8797 / CCRC 22969 / KCTC 17520 / NBRC 10181 / NCYC 3082</strain>
    </source>
</reference>
<name>J7RZZ9_HUIN7</name>
<feature type="compositionally biased region" description="Acidic residues" evidence="2">
    <location>
        <begin position="610"/>
        <end position="620"/>
    </location>
</feature>
<dbReference type="InterPro" id="IPR039600">
    <property type="entry name" value="TANGO6/Rtp1"/>
</dbReference>
<dbReference type="RefSeq" id="XP_022465083.1">
    <property type="nucleotide sequence ID" value="XM_022608604.1"/>
</dbReference>
<gene>
    <name evidence="4" type="primary">KNAG0F01690</name>
    <name evidence="4" type="ordered locus">KNAG_0F01690</name>
</gene>
<dbReference type="InterPro" id="IPR019451">
    <property type="entry name" value="Rtp1_C1"/>
</dbReference>
<evidence type="ECO:0000313" key="5">
    <source>
        <dbReference type="Proteomes" id="UP000006310"/>
    </source>
</evidence>
<dbReference type="AlphaFoldDB" id="J7RZZ9"/>
<protein>
    <recommendedName>
        <fullName evidence="3">RNA polymerase II assembly factor Rtp1 C-terminal domain-containing protein</fullName>
    </recommendedName>
</protein>
<dbReference type="KEGG" id="kng:KNAG_0F01690"/>
<dbReference type="GO" id="GO:0006606">
    <property type="term" value="P:protein import into nucleus"/>
    <property type="evidence" value="ECO:0007669"/>
    <property type="project" value="EnsemblFungi"/>
</dbReference>
<sequence length="973" mass="110238">MGETAKKLWNEKPEFIQDTPLDRFFQDIDGELLNKVCAYDQADSQQSLYEYLGYADNAAFVNQILTYVVTLNQLLAKNEVALQKQKSDLLPISLHDMKYLALLINLIIVHGIDANVPQTMRIPFESRRLSNFKKNDSRYAIPPSHTLENSTLSSVVDTLSNILLTTENSYLKSTILKGSLFTNLYLAATVLYFHEDNPVSMETRISNLEDKQETYALFVMYSLLTQTVQDANLRQYFLNRLATLPIRREDNGLISLIDFILGVRENEPIDIEKLARVNQIVLSRPKTVSNLLYLTKLFEQVYDGLTYINRPILINCINGIITEFYFKNKRIVKDFLFQRIYKILLNNTPSASSYSVKEVNDLTNVLISLSKNASTEVLMELTSPNDFYLNLWIYCLFLKKEQKISPLAVSGGENKEPVAPYFEVILSLIETLIVVTGNFNILNHLSLNLLNFTHENWEYKIDLETQLPYIVSKDESSDIVDVLDSIKNITIDQSKAQTEKLSQLTEDLDTAIDLFMKLLKAFNHEDAIAGLFLAVLSRWIENSTTSSKRISIDGDEFSSNLLILVDLKLLQAMHEEFRTDIVKKGKDVLIMIEKLLGFITTDKLPSITPEEPDSDDEESDSSYKQDVEPPLEKSTVLKMVLELLQLVLNGMSALEVEANKPVIRTIGEKLKQQGNMNKSDVLDHIQGLITEKLSNGETKTSSSLEPAQNPDQEVLNRAIININDISVPIRAYGLTQMRALIEKRSPVITVDKAISYHLRLVTEQDPFVYLNAIKGLSSLIELEPSRTLEVLVEFYGNKGKNKKKNKLDDVLKIGEVFVSYIQRENELFQGRHATLVIDVCLQKIRDRSTVDVKERLSAMSILGVALQVNAAGIEDKIGDMLDCSFGILQLEQDKPSGGDELPSSDKTKQSFLVRRAAIRLIHDLLVNSGTALLPAEYPADKIRILLEYVRTIDQDYFVNEQTEQLLQELSAAV</sequence>
<dbReference type="OMA" id="KRAYGAP"/>
<dbReference type="eggNOG" id="KOG4653">
    <property type="taxonomic scope" value="Eukaryota"/>
</dbReference>
<dbReference type="EMBL" id="HE978319">
    <property type="protein sequence ID" value="CCK70837.1"/>
    <property type="molecule type" value="Genomic_DNA"/>
</dbReference>
<dbReference type="Proteomes" id="UP000006310">
    <property type="component" value="Chromosome 6"/>
</dbReference>
<feature type="region of interest" description="Disordered" evidence="2">
    <location>
        <begin position="606"/>
        <end position="629"/>
    </location>
</feature>
<dbReference type="PANTHER" id="PTHR20959:SF1">
    <property type="entry name" value="TRANSPORT AND GOLGI ORGANIZATION PROTEIN 6 HOMOLOG"/>
    <property type="match status" value="1"/>
</dbReference>